<dbReference type="Proteomes" id="UP001199750">
    <property type="component" value="Unassembled WGS sequence"/>
</dbReference>
<dbReference type="EMBL" id="JAQMRD010000007">
    <property type="protein sequence ID" value="MDB9222751.1"/>
    <property type="molecule type" value="Genomic_DNA"/>
</dbReference>
<dbReference type="EMBL" id="JAKNDN010000048">
    <property type="protein sequence ID" value="MCG4961856.1"/>
    <property type="molecule type" value="Genomic_DNA"/>
</dbReference>
<sequence length="241" mass="27186">MEIEKFIENYREAFGEAAGLPVVFWYSDEETGHTEKIGGCFFKGMQEVRAGNTISLNAEVIGCGGGKFYTGFAPMPEHVPGFVSLKEKYKKTPGMVKEFVDELGIPRAEKKYLHFARIDRVEHFDGLEGILFLATPDILSGLTTWAYFDNNSPDTVMAMFGSGCCSVVTQAVLENRMGGKRTFLGFFDPSVRPWFEADILSFTIPMSRFRVMYDTMRESCLFGTPAWAKVRERINRVKNAE</sequence>
<evidence type="ECO:0000313" key="2">
    <source>
        <dbReference type="EMBL" id="MDB9222751.1"/>
    </source>
</evidence>
<organism evidence="4 6">
    <name type="scientific">Odoribacter splanchnicus</name>
    <dbReference type="NCBI Taxonomy" id="28118"/>
    <lineage>
        <taxon>Bacteria</taxon>
        <taxon>Pseudomonadati</taxon>
        <taxon>Bacteroidota</taxon>
        <taxon>Bacteroidia</taxon>
        <taxon>Bacteroidales</taxon>
        <taxon>Odoribacteraceae</taxon>
        <taxon>Odoribacter</taxon>
    </lineage>
</organism>
<dbReference type="Pfam" id="PF02596">
    <property type="entry name" value="DUF169"/>
    <property type="match status" value="1"/>
</dbReference>
<dbReference type="EMBL" id="QSCO01000012">
    <property type="protein sequence ID" value="RGY06465.1"/>
    <property type="molecule type" value="Genomic_DNA"/>
</dbReference>
<dbReference type="Proteomes" id="UP001212263">
    <property type="component" value="Unassembled WGS sequence"/>
</dbReference>
<evidence type="ECO:0000313" key="4">
    <source>
        <dbReference type="EMBL" id="RGY06465.1"/>
    </source>
</evidence>
<dbReference type="Proteomes" id="UP000284434">
    <property type="component" value="Unassembled WGS sequence"/>
</dbReference>
<protein>
    <submittedName>
        <fullName evidence="1">DUF169 domain-containing protein</fullName>
    </submittedName>
</protein>
<evidence type="ECO:0000313" key="1">
    <source>
        <dbReference type="EMBL" id="MCG4961856.1"/>
    </source>
</evidence>
<dbReference type="RefSeq" id="WP_022159647.1">
    <property type="nucleotide sequence ID" value="NZ_BAABYK010000001.1"/>
</dbReference>
<dbReference type="AlphaFoldDB" id="A0A1Y3YGY4"/>
<gene>
    <name evidence="3" type="ORF">DWW57_14710</name>
    <name evidence="4" type="ORF">DXA53_09790</name>
    <name evidence="1" type="ORF">L0P03_18725</name>
    <name evidence="2" type="ORF">PN645_06975</name>
</gene>
<proteinExistence type="predicted"/>
<reference evidence="5 6" key="1">
    <citation type="submission" date="2018-08" db="EMBL/GenBank/DDBJ databases">
        <title>A genome reference for cultivated species of the human gut microbiota.</title>
        <authorList>
            <person name="Zou Y."/>
            <person name="Xue W."/>
            <person name="Luo G."/>
        </authorList>
    </citation>
    <scope>NUCLEOTIDE SEQUENCE [LARGE SCALE GENOMIC DNA]</scope>
    <source>
        <strain evidence="3 5">AF16-14</strain>
        <strain evidence="4 6">OF03-11</strain>
    </source>
</reference>
<evidence type="ECO:0000313" key="6">
    <source>
        <dbReference type="Proteomes" id="UP000284434"/>
    </source>
</evidence>
<accession>A0A1Y3YGY4</accession>
<comment type="caution">
    <text evidence="4">The sequence shown here is derived from an EMBL/GenBank/DDBJ whole genome shotgun (WGS) entry which is preliminary data.</text>
</comment>
<evidence type="ECO:0000313" key="5">
    <source>
        <dbReference type="Proteomes" id="UP000284243"/>
    </source>
</evidence>
<name>A0A1Y3YGY4_9BACT</name>
<evidence type="ECO:0000313" key="3">
    <source>
        <dbReference type="EMBL" id="RGU54834.1"/>
    </source>
</evidence>
<dbReference type="EMBL" id="QRYC01000025">
    <property type="protein sequence ID" value="RGU54834.1"/>
    <property type="molecule type" value="Genomic_DNA"/>
</dbReference>
<dbReference type="InterPro" id="IPR003748">
    <property type="entry name" value="DUF169"/>
</dbReference>
<reference evidence="1" key="2">
    <citation type="submission" date="2022-01" db="EMBL/GenBank/DDBJ databases">
        <title>Collection of gut derived symbiotic bacterial strains cultured from healthy donors.</title>
        <authorList>
            <person name="Lin H."/>
            <person name="Kohout C."/>
            <person name="Waligurski E."/>
            <person name="Pamer E.G."/>
        </authorList>
    </citation>
    <scope>NUCLEOTIDE SEQUENCE</scope>
    <source>
        <strain evidence="1">DFI.1.149</strain>
    </source>
</reference>
<dbReference type="Proteomes" id="UP000284243">
    <property type="component" value="Unassembled WGS sequence"/>
</dbReference>
<reference evidence="2" key="3">
    <citation type="submission" date="2023-01" db="EMBL/GenBank/DDBJ databases">
        <title>Human gut microbiome strain richness.</title>
        <authorList>
            <person name="Chen-Liaw A."/>
        </authorList>
    </citation>
    <scope>NUCLEOTIDE SEQUENCE</scope>
    <source>
        <strain evidence="2">RTP21484st1_B7_RTP21484_190118</strain>
    </source>
</reference>